<dbReference type="AlphaFoldDB" id="A0A059EBH5"/>
<evidence type="ECO:0000313" key="6">
    <source>
        <dbReference type="Proteomes" id="UP000259173"/>
    </source>
</evidence>
<dbReference type="Proteomes" id="UP000263957">
    <property type="component" value="Unassembled WGS sequence"/>
</dbReference>
<organism evidence="4 5">
    <name type="scientific">Hyphomonas atlantica</name>
    <dbReference type="NCBI Taxonomy" id="1280948"/>
    <lineage>
        <taxon>Bacteria</taxon>
        <taxon>Pseudomonadati</taxon>
        <taxon>Pseudomonadota</taxon>
        <taxon>Alphaproteobacteria</taxon>
        <taxon>Hyphomonadales</taxon>
        <taxon>Hyphomonadaceae</taxon>
        <taxon>Hyphomonas</taxon>
    </lineage>
</organism>
<keyword evidence="1" id="KW-0812">Transmembrane</keyword>
<feature type="transmembrane region" description="Helical" evidence="1">
    <location>
        <begin position="36"/>
        <end position="57"/>
    </location>
</feature>
<dbReference type="Proteomes" id="UP000024547">
    <property type="component" value="Unassembled WGS sequence"/>
</dbReference>
<sequence>MGLIWWILPAIAAVIGLMLLFAGFGKLAKLKAGSGAFRLTFGVAFLALAGVVAFAGLNLQTYQRLTKERYAANIKFEAVEGEENAYVLDLTFSDGRKLLEENGAQPILRGNEFEIGAQVIKFKPMANMLGYDSIYRLDFIEGRLSRRFTPEAVTEATTNGIALAANPGFDVHRMAQEQGGRFGIDAQYGSATYQPMGDGFEYVVNISQDALIARPSEATKVLIQKQRYPGYSSTQESSQ</sequence>
<dbReference type="RefSeq" id="WP_051602368.1">
    <property type="nucleotide sequence ID" value="NZ_AWFH01000001.1"/>
</dbReference>
<keyword evidence="1" id="KW-1133">Transmembrane helix</keyword>
<dbReference type="EMBL" id="AWFH01000001">
    <property type="protein sequence ID" value="KCZ64930.1"/>
    <property type="molecule type" value="Genomic_DNA"/>
</dbReference>
<dbReference type="PATRIC" id="fig|1280948.3.peg.145"/>
<gene>
    <name evidence="2" type="ORF">DCG65_10155</name>
    <name evidence="3" type="ORF">DD728_10810</name>
    <name evidence="4" type="ORF">HY36_00745</name>
</gene>
<reference evidence="4 5" key="1">
    <citation type="journal article" date="2014" name="Antonie Van Leeuwenhoek">
        <title>Hyphomonas beringensis sp. nov. and Hyphomonas chukchiensis sp. nov., isolated from surface seawater of the Bering Sea and Chukchi Sea.</title>
        <authorList>
            <person name="Li C."/>
            <person name="Lai Q."/>
            <person name="Li G."/>
            <person name="Dong C."/>
            <person name="Wang J."/>
            <person name="Liao Y."/>
            <person name="Shao Z."/>
        </authorList>
    </citation>
    <scope>NUCLEOTIDE SEQUENCE [LARGE SCALE GENOMIC DNA]</scope>
    <source>
        <strain evidence="4 5">22II1-22F38</strain>
    </source>
</reference>
<dbReference type="STRING" id="1280948.HY36_00745"/>
<reference evidence="6 7" key="2">
    <citation type="journal article" date="2018" name="Nat. Biotechnol.">
        <title>A standardized bacterial taxonomy based on genome phylogeny substantially revises the tree of life.</title>
        <authorList>
            <person name="Parks D.H."/>
            <person name="Chuvochina M."/>
            <person name="Waite D.W."/>
            <person name="Rinke C."/>
            <person name="Skarshewski A."/>
            <person name="Chaumeil P.A."/>
            <person name="Hugenholtz P."/>
        </authorList>
    </citation>
    <scope>NUCLEOTIDE SEQUENCE [LARGE SCALE GENOMIC DNA]</scope>
    <source>
        <strain evidence="3">UBA10378</strain>
        <strain evidence="2">UBA8557</strain>
    </source>
</reference>
<proteinExistence type="predicted"/>
<dbReference type="EMBL" id="DOGS01000219">
    <property type="protein sequence ID" value="HBQ49352.1"/>
    <property type="molecule type" value="Genomic_DNA"/>
</dbReference>
<evidence type="ECO:0000313" key="2">
    <source>
        <dbReference type="EMBL" id="HAE94915.1"/>
    </source>
</evidence>
<evidence type="ECO:0000313" key="7">
    <source>
        <dbReference type="Proteomes" id="UP000263957"/>
    </source>
</evidence>
<keyword evidence="5" id="KW-1185">Reference proteome</keyword>
<dbReference type="OrthoDB" id="9156649at2"/>
<name>A0A059EBH5_9PROT</name>
<dbReference type="eggNOG" id="ENOG502ZNGJ">
    <property type="taxonomic scope" value="Bacteria"/>
</dbReference>
<evidence type="ECO:0000313" key="3">
    <source>
        <dbReference type="EMBL" id="HBQ49352.1"/>
    </source>
</evidence>
<evidence type="ECO:0000313" key="5">
    <source>
        <dbReference type="Proteomes" id="UP000024547"/>
    </source>
</evidence>
<dbReference type="EMBL" id="DMBR01000305">
    <property type="protein sequence ID" value="HAE94915.1"/>
    <property type="molecule type" value="Genomic_DNA"/>
</dbReference>
<keyword evidence="1" id="KW-0472">Membrane</keyword>
<dbReference type="Proteomes" id="UP000259173">
    <property type="component" value="Unassembled WGS sequence"/>
</dbReference>
<evidence type="ECO:0000256" key="1">
    <source>
        <dbReference type="SAM" id="Phobius"/>
    </source>
</evidence>
<comment type="caution">
    <text evidence="4">The sequence shown here is derived from an EMBL/GenBank/DDBJ whole genome shotgun (WGS) entry which is preliminary data.</text>
</comment>
<feature type="transmembrane region" description="Helical" evidence="1">
    <location>
        <begin position="6"/>
        <end position="24"/>
    </location>
</feature>
<protein>
    <submittedName>
        <fullName evidence="4">Uncharacterized protein</fullName>
    </submittedName>
</protein>
<evidence type="ECO:0000313" key="4">
    <source>
        <dbReference type="EMBL" id="KCZ64930.1"/>
    </source>
</evidence>
<accession>A0A059EBH5</accession>